<dbReference type="CDD" id="cd06165">
    <property type="entry name" value="Sortase_A"/>
    <property type="match status" value="1"/>
</dbReference>
<evidence type="ECO:0000313" key="7">
    <source>
        <dbReference type="EMBL" id="QDJ27859.1"/>
    </source>
</evidence>
<dbReference type="Proteomes" id="UP000516280">
    <property type="component" value="Chromosome"/>
</dbReference>
<reference evidence="7 8" key="1">
    <citation type="submission" date="2016-09" db="EMBL/GenBank/DDBJ databases">
        <title>Lactic acid bacteria from MAP meat Genome sequencing and assembly.</title>
        <authorList>
            <person name="Behr J."/>
            <person name="Hilgarth M."/>
            <person name="Vogel R.F."/>
        </authorList>
    </citation>
    <scope>NUCLEOTIDE SEQUENCE [LARGE SCALE GENOMIC DNA]</scope>
    <source>
        <strain evidence="7 8">TMW21615</strain>
    </source>
</reference>
<keyword evidence="5" id="KW-0812">Transmembrane</keyword>
<proteinExistence type="predicted"/>
<dbReference type="RefSeq" id="WP_162542475.1">
    <property type="nucleotide sequence ID" value="NZ_CP017195.1"/>
</dbReference>
<dbReference type="InterPro" id="IPR005754">
    <property type="entry name" value="Sortase"/>
</dbReference>
<dbReference type="EMBL" id="JAAEDA010000001">
    <property type="protein sequence ID" value="MCJ1976532.1"/>
    <property type="molecule type" value="Genomic_DNA"/>
</dbReference>
<dbReference type="GO" id="GO:0006508">
    <property type="term" value="P:proteolysis"/>
    <property type="evidence" value="ECO:0007669"/>
    <property type="project" value="UniProtKB-KW"/>
</dbReference>
<keyword evidence="5" id="KW-0472">Membrane</keyword>
<dbReference type="KEGG" id="lpaa:BHS01_04655"/>
<dbReference type="NCBIfam" id="TIGR01076">
    <property type="entry name" value="sortase_fam"/>
    <property type="match status" value="1"/>
</dbReference>
<evidence type="ECO:0000256" key="3">
    <source>
        <dbReference type="ARBA" id="ARBA00022807"/>
    </source>
</evidence>
<evidence type="ECO:0000256" key="1">
    <source>
        <dbReference type="ARBA" id="ARBA00022670"/>
    </source>
</evidence>
<name>A0A7L4WCD2_9LACT</name>
<reference evidence="6" key="2">
    <citation type="submission" date="2020-01" db="EMBL/GenBank/DDBJ databases">
        <authorList>
            <person name="Hilgarth M."/>
            <person name="Vogel R.F."/>
        </authorList>
    </citation>
    <scope>NUCLEOTIDE SEQUENCE</scope>
    <source>
        <strain evidence="6">TMW21897</strain>
    </source>
</reference>
<dbReference type="GO" id="GO:0008234">
    <property type="term" value="F:cysteine-type peptidase activity"/>
    <property type="evidence" value="ECO:0007669"/>
    <property type="project" value="UniProtKB-KW"/>
</dbReference>
<dbReference type="InterPro" id="IPR023365">
    <property type="entry name" value="Sortase_dom-sf"/>
</dbReference>
<keyword evidence="1" id="KW-0645">Protease</keyword>
<keyword evidence="3" id="KW-0788">Thiol protease</keyword>
<accession>A0A7L4WCD2</accession>
<evidence type="ECO:0000313" key="9">
    <source>
        <dbReference type="Proteomes" id="UP001522462"/>
    </source>
</evidence>
<feature type="transmembrane region" description="Helical" evidence="5">
    <location>
        <begin position="16"/>
        <end position="34"/>
    </location>
</feature>
<gene>
    <name evidence="7" type="ORF">BHS01_04655</name>
    <name evidence="6" type="ORF">GYN19_00980</name>
</gene>
<dbReference type="Pfam" id="PF04203">
    <property type="entry name" value="Sortase"/>
    <property type="match status" value="1"/>
</dbReference>
<keyword evidence="9" id="KW-1185">Reference proteome</keyword>
<protein>
    <submittedName>
        <fullName evidence="7">Class A sortase</fullName>
    </submittedName>
</protein>
<evidence type="ECO:0000256" key="4">
    <source>
        <dbReference type="PIRSR" id="PIRSR605754-1"/>
    </source>
</evidence>
<dbReference type="AlphaFoldDB" id="A0A7L4WCD2"/>
<keyword evidence="5" id="KW-1133">Transmembrane helix</keyword>
<dbReference type="Proteomes" id="UP001522462">
    <property type="component" value="Unassembled WGS sequence"/>
</dbReference>
<reference evidence="6 9" key="3">
    <citation type="journal article" date="2022" name="Microbiol. Res.">
        <title>Comparative genome analysis, predicted lifestyle and antimicrobial strategies of Lactococcus carnosus and Lactococcus paracarnosus isolated from meat.</title>
        <authorList>
            <person name="Werum V."/>
            <person name="Ehrmann M."/>
            <person name="Vogel R."/>
            <person name="Hilgarth M."/>
        </authorList>
    </citation>
    <scope>NUCLEOTIDE SEQUENCE [LARGE SCALE GENOMIC DNA]</scope>
    <source>
        <strain evidence="6 9">TMW21897</strain>
    </source>
</reference>
<evidence type="ECO:0000256" key="2">
    <source>
        <dbReference type="ARBA" id="ARBA00022801"/>
    </source>
</evidence>
<evidence type="ECO:0000313" key="6">
    <source>
        <dbReference type="EMBL" id="MCJ1976532.1"/>
    </source>
</evidence>
<organism evidence="7 8">
    <name type="scientific">Pseudolactococcus paracarnosus</name>
    <dbReference type="NCBI Taxonomy" id="2749962"/>
    <lineage>
        <taxon>Bacteria</taxon>
        <taxon>Bacillati</taxon>
        <taxon>Bacillota</taxon>
        <taxon>Bacilli</taxon>
        <taxon>Lactobacillales</taxon>
        <taxon>Streptococcaceae</taxon>
        <taxon>Pseudolactococcus</taxon>
    </lineage>
</organism>
<dbReference type="EMBL" id="CP017195">
    <property type="protein sequence ID" value="QDJ27859.1"/>
    <property type="molecule type" value="Genomic_DNA"/>
</dbReference>
<dbReference type="SUPFAM" id="SSF63817">
    <property type="entry name" value="Sortase"/>
    <property type="match status" value="1"/>
</dbReference>
<dbReference type="Gene3D" id="2.40.260.10">
    <property type="entry name" value="Sortase"/>
    <property type="match status" value="1"/>
</dbReference>
<evidence type="ECO:0000313" key="8">
    <source>
        <dbReference type="Proteomes" id="UP000516280"/>
    </source>
</evidence>
<feature type="active site" description="Acyl-thioester intermediate" evidence="4">
    <location>
        <position position="209"/>
    </location>
</feature>
<evidence type="ECO:0000256" key="5">
    <source>
        <dbReference type="SAM" id="Phobius"/>
    </source>
</evidence>
<sequence length="251" mass="28250">MNRKDKRYNLKKIKKILFNLLLVLLILIGLGLIFNKGIRNMLLAMQSNRYQITKVSKETIKKNNQKGVGKFDFSKVDPISFEDVMKNQWKNEKLPVIGGIAVPDIGINLPIFRGVGNAELSYGAGTMKENQVMGRANYALASHSISGVTGPPTLLFTPLERAEKGMMIYLTDKDTIYQYQIRDKKVMAPNHVEVIDDHPGVNELTLVTCADMEAVNRIIVFADYLKSFPVDKAESNIKKAFESSYNQATNF</sequence>
<keyword evidence="2" id="KW-0378">Hydrolase</keyword>
<feature type="active site" description="Proton donor/acceptor" evidence="4">
    <location>
        <position position="143"/>
    </location>
</feature>
<dbReference type="InterPro" id="IPR042007">
    <property type="entry name" value="Sortase_A"/>
</dbReference>